<feature type="transmembrane region" description="Helical" evidence="1">
    <location>
        <begin position="51"/>
        <end position="78"/>
    </location>
</feature>
<accession>A0ABV3RZZ9</accession>
<proteinExistence type="predicted"/>
<gene>
    <name evidence="2" type="ORF">AB3K24_00145</name>
</gene>
<organism evidence="2 3">
    <name type="scientific">Leuconostoc aquikimchii</name>
    <dbReference type="NCBI Taxonomy" id="3236804"/>
    <lineage>
        <taxon>Bacteria</taxon>
        <taxon>Bacillati</taxon>
        <taxon>Bacillota</taxon>
        <taxon>Bacilli</taxon>
        <taxon>Lactobacillales</taxon>
        <taxon>Lactobacillaceae</taxon>
        <taxon>Leuconostoc</taxon>
    </lineage>
</organism>
<keyword evidence="1" id="KW-1133">Transmembrane helix</keyword>
<dbReference type="RefSeq" id="WP_367973018.1">
    <property type="nucleotide sequence ID" value="NZ_JBFPEQ010000001.1"/>
</dbReference>
<evidence type="ECO:0000313" key="3">
    <source>
        <dbReference type="Proteomes" id="UP001556617"/>
    </source>
</evidence>
<keyword evidence="3" id="KW-1185">Reference proteome</keyword>
<dbReference type="Proteomes" id="UP001556617">
    <property type="component" value="Unassembled WGS sequence"/>
</dbReference>
<reference evidence="2 3" key="1">
    <citation type="submission" date="2024-07" db="EMBL/GenBank/DDBJ databases">
        <authorList>
            <person name="Yun M."/>
        </authorList>
    </citation>
    <scope>NUCLEOTIDE SEQUENCE [LARGE SCALE GENOMIC DNA]</scope>
    <source>
        <strain evidence="2 3">MS01</strain>
    </source>
</reference>
<name>A0ABV3RZZ9_9LACO</name>
<evidence type="ECO:0000256" key="1">
    <source>
        <dbReference type="SAM" id="Phobius"/>
    </source>
</evidence>
<keyword evidence="1" id="KW-0812">Transmembrane</keyword>
<protein>
    <submittedName>
        <fullName evidence="2">Uncharacterized protein</fullName>
    </submittedName>
</protein>
<keyword evidence="1" id="KW-0472">Membrane</keyword>
<dbReference type="EMBL" id="JBFPER010000001">
    <property type="protein sequence ID" value="MEX0379773.1"/>
    <property type="molecule type" value="Genomic_DNA"/>
</dbReference>
<feature type="transmembrane region" description="Helical" evidence="1">
    <location>
        <begin position="23"/>
        <end position="45"/>
    </location>
</feature>
<sequence length="189" mass="21689">MFDEYINQRDAVYKIIASKKKDFINVMVVCSICCLIAILMSVIVFGKNPLFITTILVIMTISINIVNIGILILLIGYLKFLSTRQTKKITKIDITNMAELDNKVQAIKNNYNLFGVYENNGQYLLEFIPIDWRRESILALISKESLLSSENSAIFSKMIAHVKRRGPLLKQVNTQYIIERVMYINGRSN</sequence>
<comment type="caution">
    <text evidence="2">The sequence shown here is derived from an EMBL/GenBank/DDBJ whole genome shotgun (WGS) entry which is preliminary data.</text>
</comment>
<evidence type="ECO:0000313" key="2">
    <source>
        <dbReference type="EMBL" id="MEX0379773.1"/>
    </source>
</evidence>